<gene>
    <name evidence="2" type="ORF">C5Y93_25240</name>
</gene>
<feature type="region of interest" description="Disordered" evidence="1">
    <location>
        <begin position="223"/>
        <end position="248"/>
    </location>
</feature>
<dbReference type="AlphaFoldDB" id="A0A2S8GF29"/>
<evidence type="ECO:0000313" key="2">
    <source>
        <dbReference type="EMBL" id="PQO43023.1"/>
    </source>
</evidence>
<name>A0A2S8GF29_9BACT</name>
<accession>A0A2S8GF29</accession>
<protein>
    <submittedName>
        <fullName evidence="2">Uncharacterized protein</fullName>
    </submittedName>
</protein>
<dbReference type="OrthoDB" id="269394at2"/>
<dbReference type="RefSeq" id="WP_105338236.1">
    <property type="nucleotide sequence ID" value="NZ_PUHZ01000024.1"/>
</dbReference>
<proteinExistence type="predicted"/>
<reference evidence="2 3" key="1">
    <citation type="submission" date="2018-02" db="EMBL/GenBank/DDBJ databases">
        <title>Comparative genomes isolates from brazilian mangrove.</title>
        <authorList>
            <person name="Araujo J.E."/>
            <person name="Taketani R.G."/>
            <person name="Silva M.C.P."/>
            <person name="Loureco M.V."/>
            <person name="Andreote F.D."/>
        </authorList>
    </citation>
    <scope>NUCLEOTIDE SEQUENCE [LARGE SCALE GENOMIC DNA]</scope>
    <source>
        <strain evidence="2 3">Nap-Phe MGV</strain>
    </source>
</reference>
<evidence type="ECO:0000256" key="1">
    <source>
        <dbReference type="SAM" id="MobiDB-lite"/>
    </source>
</evidence>
<dbReference type="EMBL" id="PUHZ01000024">
    <property type="protein sequence ID" value="PQO43023.1"/>
    <property type="molecule type" value="Genomic_DNA"/>
</dbReference>
<dbReference type="Proteomes" id="UP000237819">
    <property type="component" value="Unassembled WGS sequence"/>
</dbReference>
<comment type="caution">
    <text evidence="2">The sequence shown here is derived from an EMBL/GenBank/DDBJ whole genome shotgun (WGS) entry which is preliminary data.</text>
</comment>
<evidence type="ECO:0000313" key="3">
    <source>
        <dbReference type="Proteomes" id="UP000237819"/>
    </source>
</evidence>
<organism evidence="2 3">
    <name type="scientific">Blastopirellula marina</name>
    <dbReference type="NCBI Taxonomy" id="124"/>
    <lineage>
        <taxon>Bacteria</taxon>
        <taxon>Pseudomonadati</taxon>
        <taxon>Planctomycetota</taxon>
        <taxon>Planctomycetia</taxon>
        <taxon>Pirellulales</taxon>
        <taxon>Pirellulaceae</taxon>
        <taxon>Blastopirellula</taxon>
    </lineage>
</organism>
<sequence>MVAEHRNRVPIVAGDGLPLRGDAQPAASFGEASPFLCEFMGGCMMLKRENIALTLAFLLGLLIAYEVRAQQTNFVQENGVTYRETVDVVKRPVVETTMQQHTEQVYVERYTTDIQESQRTISVPVTEYRWEAYTPVSLNLFAPPRVAYRWVPVTRWEQRVETVRTPITRRDLVPETRTVQRPVTTTRMVDEKRISRVAVSNTPGTSNGASNVAAAPIESQRVGGLGMQADPPRVGTRLDPAQAPSRFR</sequence>